<comment type="catalytic activity">
    <reaction evidence="13">
        <text>L-seryl-[protein] + ATP = O-phospho-L-seryl-[protein] + ADP + H(+)</text>
        <dbReference type="Rhea" id="RHEA:17989"/>
        <dbReference type="Rhea" id="RHEA-COMP:9863"/>
        <dbReference type="Rhea" id="RHEA-COMP:11604"/>
        <dbReference type="ChEBI" id="CHEBI:15378"/>
        <dbReference type="ChEBI" id="CHEBI:29999"/>
        <dbReference type="ChEBI" id="CHEBI:30616"/>
        <dbReference type="ChEBI" id="CHEBI:83421"/>
        <dbReference type="ChEBI" id="CHEBI:456216"/>
        <dbReference type="EC" id="2.7.11.1"/>
    </reaction>
</comment>
<evidence type="ECO:0000256" key="12">
    <source>
        <dbReference type="ARBA" id="ARBA00047899"/>
    </source>
</evidence>
<evidence type="ECO:0000313" key="18">
    <source>
        <dbReference type="Proteomes" id="UP000054018"/>
    </source>
</evidence>
<keyword evidence="5" id="KW-0808">Transferase</keyword>
<dbReference type="GO" id="GO:0005694">
    <property type="term" value="C:chromosome"/>
    <property type="evidence" value="ECO:0007669"/>
    <property type="project" value="TreeGrafter"/>
</dbReference>
<dbReference type="HOGENOM" id="CLU_000178_2_5_1"/>
<dbReference type="InterPro" id="IPR003152">
    <property type="entry name" value="FATC_dom"/>
</dbReference>
<reference evidence="18" key="2">
    <citation type="submission" date="2015-01" db="EMBL/GenBank/DDBJ databases">
        <title>Evolutionary Origins and Diversification of the Mycorrhizal Mutualists.</title>
        <authorList>
            <consortium name="DOE Joint Genome Institute"/>
            <consortium name="Mycorrhizal Genomics Consortium"/>
            <person name="Kohler A."/>
            <person name="Kuo A."/>
            <person name="Nagy L.G."/>
            <person name="Floudas D."/>
            <person name="Copeland A."/>
            <person name="Barry K.W."/>
            <person name="Cichocki N."/>
            <person name="Veneault-Fourrey C."/>
            <person name="LaButti K."/>
            <person name="Lindquist E.A."/>
            <person name="Lipzen A."/>
            <person name="Lundell T."/>
            <person name="Morin E."/>
            <person name="Murat C."/>
            <person name="Riley R."/>
            <person name="Ohm R."/>
            <person name="Sun H."/>
            <person name="Tunlid A."/>
            <person name="Henrissat B."/>
            <person name="Grigoriev I.V."/>
            <person name="Hibbett D.S."/>
            <person name="Martin F."/>
        </authorList>
    </citation>
    <scope>NUCLEOTIDE SEQUENCE [LARGE SCALE GENOMIC DNA]</scope>
    <source>
        <strain evidence="18">441</strain>
    </source>
</reference>
<dbReference type="InterPro" id="IPR056802">
    <property type="entry name" value="ATR-like_M-HEAT"/>
</dbReference>
<name>A0A0D0AAW7_9AGAM</name>
<dbReference type="Proteomes" id="UP000054018">
    <property type="component" value="Unassembled WGS sequence"/>
</dbReference>
<protein>
    <recommendedName>
        <fullName evidence="3">non-specific serine/threonine protein kinase</fullName>
        <ecNumber evidence="3">2.7.11.1</ecNumber>
    </recommendedName>
</protein>
<dbReference type="GO" id="GO:0000723">
    <property type="term" value="P:telomere maintenance"/>
    <property type="evidence" value="ECO:0007669"/>
    <property type="project" value="TreeGrafter"/>
</dbReference>
<keyword evidence="6" id="KW-0547">Nucleotide-binding</keyword>
<feature type="domain" description="FAT" evidence="15">
    <location>
        <begin position="1377"/>
        <end position="1924"/>
    </location>
</feature>
<dbReference type="InterPro" id="IPR018936">
    <property type="entry name" value="PI3/4_kinase_CS"/>
</dbReference>
<evidence type="ECO:0000259" key="16">
    <source>
        <dbReference type="PROSITE" id="PS51190"/>
    </source>
</evidence>
<comment type="similarity">
    <text evidence="2">Belongs to the PI3/PI4-kinase family. ATM subfamily.</text>
</comment>
<gene>
    <name evidence="17" type="ORF">PISMIDRAFT_672562</name>
</gene>
<dbReference type="InterPro" id="IPR036940">
    <property type="entry name" value="PI3/4_kinase_cat_sf"/>
</dbReference>
<dbReference type="Pfam" id="PF02260">
    <property type="entry name" value="FATC"/>
    <property type="match status" value="1"/>
</dbReference>
<dbReference type="PROSITE" id="PS51189">
    <property type="entry name" value="FAT"/>
    <property type="match status" value="1"/>
</dbReference>
<evidence type="ECO:0000256" key="3">
    <source>
        <dbReference type="ARBA" id="ARBA00012513"/>
    </source>
</evidence>
<dbReference type="Pfam" id="PF23593">
    <property type="entry name" value="HEAT_ATR"/>
    <property type="match status" value="1"/>
</dbReference>
<dbReference type="InterPro" id="IPR011009">
    <property type="entry name" value="Kinase-like_dom_sf"/>
</dbReference>
<dbReference type="SUPFAM" id="SSF56112">
    <property type="entry name" value="Protein kinase-like (PK-like)"/>
    <property type="match status" value="1"/>
</dbReference>
<keyword evidence="4" id="KW-0723">Serine/threonine-protein kinase</keyword>
<keyword evidence="7" id="KW-0227">DNA damage</keyword>
<keyword evidence="10" id="KW-0234">DNA repair</keyword>
<dbReference type="Gene3D" id="1.10.1070.11">
    <property type="entry name" value="Phosphatidylinositol 3-/4-kinase, catalytic domain"/>
    <property type="match status" value="1"/>
</dbReference>
<evidence type="ECO:0000256" key="5">
    <source>
        <dbReference type="ARBA" id="ARBA00022679"/>
    </source>
</evidence>
<dbReference type="InterPro" id="IPR050517">
    <property type="entry name" value="DDR_Repair_Kinase"/>
</dbReference>
<dbReference type="OrthoDB" id="381190at2759"/>
<dbReference type="SMART" id="SM01343">
    <property type="entry name" value="FATC"/>
    <property type="match status" value="1"/>
</dbReference>
<evidence type="ECO:0000256" key="1">
    <source>
        <dbReference type="ARBA" id="ARBA00004123"/>
    </source>
</evidence>
<evidence type="ECO:0000256" key="7">
    <source>
        <dbReference type="ARBA" id="ARBA00022763"/>
    </source>
</evidence>
<dbReference type="EMBL" id="KN833690">
    <property type="protein sequence ID" value="KIK29148.1"/>
    <property type="molecule type" value="Genomic_DNA"/>
</dbReference>
<evidence type="ECO:0000256" key="11">
    <source>
        <dbReference type="ARBA" id="ARBA00023242"/>
    </source>
</evidence>
<dbReference type="PANTHER" id="PTHR11139:SF125">
    <property type="entry name" value="SERINE_THREONINE-PROTEIN KINASE MEC1"/>
    <property type="match status" value="1"/>
</dbReference>
<keyword evidence="8" id="KW-0418">Kinase</keyword>
<proteinExistence type="inferred from homology"/>
<dbReference type="SUPFAM" id="SSF48371">
    <property type="entry name" value="ARM repeat"/>
    <property type="match status" value="2"/>
</dbReference>
<dbReference type="PROSITE" id="PS50290">
    <property type="entry name" value="PI3_4_KINASE_3"/>
    <property type="match status" value="1"/>
</dbReference>
<dbReference type="Gene3D" id="3.30.1010.10">
    <property type="entry name" value="Phosphatidylinositol 3-kinase Catalytic Subunit, Chain A, domain 4"/>
    <property type="match status" value="1"/>
</dbReference>
<dbReference type="SUPFAM" id="SSF48452">
    <property type="entry name" value="TPR-like"/>
    <property type="match status" value="1"/>
</dbReference>
<dbReference type="PROSITE" id="PS51190">
    <property type="entry name" value="FATC"/>
    <property type="match status" value="1"/>
</dbReference>
<dbReference type="GO" id="GO:0005524">
    <property type="term" value="F:ATP binding"/>
    <property type="evidence" value="ECO:0007669"/>
    <property type="project" value="UniProtKB-KW"/>
</dbReference>
<evidence type="ECO:0000259" key="15">
    <source>
        <dbReference type="PROSITE" id="PS51189"/>
    </source>
</evidence>
<dbReference type="SMART" id="SM00146">
    <property type="entry name" value="PI3Kc"/>
    <property type="match status" value="1"/>
</dbReference>
<keyword evidence="9" id="KW-0067">ATP-binding</keyword>
<dbReference type="InterPro" id="IPR011990">
    <property type="entry name" value="TPR-like_helical_dom_sf"/>
</dbReference>
<feature type="domain" description="FATC" evidence="16">
    <location>
        <begin position="2360"/>
        <end position="2392"/>
    </location>
</feature>
<dbReference type="InterPro" id="IPR000403">
    <property type="entry name" value="PI3/4_kinase_cat_dom"/>
</dbReference>
<organism evidence="17 18">
    <name type="scientific">Pisolithus microcarpus 441</name>
    <dbReference type="NCBI Taxonomy" id="765257"/>
    <lineage>
        <taxon>Eukaryota</taxon>
        <taxon>Fungi</taxon>
        <taxon>Dikarya</taxon>
        <taxon>Basidiomycota</taxon>
        <taxon>Agaricomycotina</taxon>
        <taxon>Agaricomycetes</taxon>
        <taxon>Agaricomycetidae</taxon>
        <taxon>Boletales</taxon>
        <taxon>Sclerodermatineae</taxon>
        <taxon>Pisolithaceae</taxon>
        <taxon>Pisolithus</taxon>
    </lineage>
</organism>
<dbReference type="Gene3D" id="1.25.40.10">
    <property type="entry name" value="Tetratricopeptide repeat domain"/>
    <property type="match status" value="1"/>
</dbReference>
<dbReference type="EC" id="2.7.11.1" evidence="3"/>
<dbReference type="Pfam" id="PF00454">
    <property type="entry name" value="PI3_PI4_kinase"/>
    <property type="match status" value="1"/>
</dbReference>
<dbReference type="InterPro" id="IPR014009">
    <property type="entry name" value="PIK_FAT"/>
</dbReference>
<dbReference type="InterPro" id="IPR057564">
    <property type="entry name" value="HEAT_ATR"/>
</dbReference>
<dbReference type="CDD" id="cd00892">
    <property type="entry name" value="PIKKc_ATR"/>
    <property type="match status" value="1"/>
</dbReference>
<dbReference type="SMART" id="SM00802">
    <property type="entry name" value="UME"/>
    <property type="match status" value="1"/>
</dbReference>
<evidence type="ECO:0000259" key="14">
    <source>
        <dbReference type="PROSITE" id="PS50290"/>
    </source>
</evidence>
<dbReference type="Pfam" id="PF25030">
    <property type="entry name" value="M-HEAT_ATR"/>
    <property type="match status" value="1"/>
</dbReference>
<keyword evidence="18" id="KW-1185">Reference proteome</keyword>
<dbReference type="Pfam" id="PF08064">
    <property type="entry name" value="UME"/>
    <property type="match status" value="1"/>
</dbReference>
<dbReference type="InterPro" id="IPR012993">
    <property type="entry name" value="UME"/>
</dbReference>
<dbReference type="InterPro" id="IPR003151">
    <property type="entry name" value="PIK-rel_kinase_FAT"/>
</dbReference>
<dbReference type="GO" id="GO:0004674">
    <property type="term" value="F:protein serine/threonine kinase activity"/>
    <property type="evidence" value="ECO:0007669"/>
    <property type="project" value="UniProtKB-KW"/>
</dbReference>
<evidence type="ECO:0000256" key="10">
    <source>
        <dbReference type="ARBA" id="ARBA00023204"/>
    </source>
</evidence>
<evidence type="ECO:0000256" key="9">
    <source>
        <dbReference type="ARBA" id="ARBA00022840"/>
    </source>
</evidence>
<evidence type="ECO:0000256" key="13">
    <source>
        <dbReference type="ARBA" id="ARBA00048679"/>
    </source>
</evidence>
<comment type="subcellular location">
    <subcellularLocation>
        <location evidence="1">Nucleus</location>
    </subcellularLocation>
</comment>
<evidence type="ECO:0000313" key="17">
    <source>
        <dbReference type="EMBL" id="KIK29148.1"/>
    </source>
</evidence>
<dbReference type="GO" id="GO:0006281">
    <property type="term" value="P:DNA repair"/>
    <property type="evidence" value="ECO:0007669"/>
    <property type="project" value="UniProtKB-KW"/>
</dbReference>
<evidence type="ECO:0000256" key="2">
    <source>
        <dbReference type="ARBA" id="ARBA00010769"/>
    </source>
</evidence>
<dbReference type="GO" id="GO:0000077">
    <property type="term" value="P:DNA damage checkpoint signaling"/>
    <property type="evidence" value="ECO:0007669"/>
    <property type="project" value="TreeGrafter"/>
</dbReference>
<keyword evidence="11" id="KW-0539">Nucleus</keyword>
<dbReference type="GO" id="GO:0005634">
    <property type="term" value="C:nucleus"/>
    <property type="evidence" value="ECO:0007669"/>
    <property type="project" value="UniProtKB-SubCell"/>
</dbReference>
<dbReference type="STRING" id="765257.A0A0D0AAW7"/>
<sequence length="2392" mass="268860">MDAPWSSGVVPATFQTPHNKNAISPKEFLEFLHSIQASLHQDGVAIRNKDGWVIMVSGLSDFWGSFPFLTSASRGTSNERITLTHYGLGILQYLSGEFERVFSGEDELLRKLSVSLLGLCVAAEAWIEVEQNGSEDSKNPSTLYKKASSILVNLLHEWLEYFSQNTEYAAIPSVALGFLSETLDVTSDVLCRTEDEQHPLNLCFFSRPRLARGVPCKEDIPIPPGSSNTIRLPSASYRPIFCSIVVDLFSRTLPLAKSAHFMTVDLTRRVVQLTREIFDLCLSAPMNASTRTRCLNRIVESSRSLCSTFDLEAVVVEDLPARLLARQLVKEVHAQSSPSLRHLASLFSDEAEPFVLTPAHASAIVDVISKDDTFVNTELRALSIPFLRKCMNRMNSHVSPGAQRTSPIELPHQDGRLDELDINDLHQGQPNQAVGNAGSHSSEWRSLASQELRTMIKDGNGVWMDVDDGLSDTLYASRGFEIIAQALNRPLEQVPLTIRNAAVNFITLVSTQPARFPSEAGTSMLVCVLLAKVLIGPSSEVNSLLRRKSYKILSKTIKYGIKELSVDDYHMVTEGLQRGLLDRDRTTRLSAGNAVAELIKAHTNIPEEQVKVHSLFFHFNRILESNIWDGVKETMLITIGLIGRNAGGDVLREVVFSLILQLGEQNPSLKAVAYTQLFKLARHHKKPPYALVLPFFSRVAPHVVLRKCTRPTLLAETCQFLSVRPRDFLSVTLPWTLPFVFANCDNKVLEEISAELEKTPASFFLSHSHDILSFVFRLQGPGETRKALTFIVNVVAPESTMVDIKSIVGSCLVPLLAELVMVLGDENEEHAASDALRKVARVLGPEGVSGSDPAPLLKKHMLGIVCYTNDKLQDVRGKQPIMTKTRIIRGMAAFIKRIGEAVHSVAPQIMATLQTMFTIPELSEVALSTWFTFLTTIAPQDLGAHVGATSASLLSSWYRLSPASREIAKRCLDYIVFEAEHISEGYLDEIADLNDLPELHDTNLELKRRRANRNPQQQLLIVLERSNSDNHAVALRSLAELKTFMSSTYPDFTRGLASGDAFDPLVGKIQSALLHIVSRDGDSNEDLRLLAYECIGILGAVDPDRCEIDQHDSRMVVRSNFTDEAESVLFAMHLIKDVLVGAFRSTSDIKYQANLAYTIQELLRFCNFTPALVTSRNTTSVPVKVRNRWNNLPKHVLETITPLLEGRFSAPSRMPVVTQHPIYPEQNTYREWLQLWTTHLITRASGDTARRIFGVFRTAIRYKDVEVAHHLLPHIVLNILLSGDEKDAEDIRTELLVVLEDQVDSGSSSSADKKVLSAQVVFMLLDHLSKYVRILRQDISSKKAESSKRSRTHHALAESEEQLVRVDSLLSSINHDLMAKAALQCKAYARSLMNFERQIVNLQEQGRPTSQRDLTPYYERLHEIYSYIDEPDGMEGISTLILSPSLEHQIRQHESTGRWTAAQSCWEVRLQQSPDNLEFHIGLLHCLRNLGHYDTLRTHVRGVLVRNPSWESALASFQAESAWMIGAWDDLRRITETNEQISPSVMKARVLLAMHSGEHSQIATALSRARSVLGSPISASGTKGYRRSYDAVLDLHTIHELEMIYRTVSRNSTEAKALRTTLNARLDLTLPNFRVRESVLSMRRVAFSLRAGSNVSVSKEIGRTWLASAKIARTARQWQTAYSATLQAQQGGAPFYFMESAKLLKATGEPLRALQELENSMRLSGMDLDQQDTIDLTEEDNEEFKCLRAKAHILLARWMNESGRYDTGHLLKAFSTAANQGAKLESAHYHLGHFHDQWFKQLPSSDDERGIRMNLHTVKEYSKAMMHGSKYVYQAIPRILTLWLDGGENQRISTHAFYAKINGCVASAIDSIPVYKWFTAFPQIVSRVGHSNPKVYGILSKLICKVIREYPHQALWLFASVVKSTKANRETRGRTILEALQNDPSNAATRLPNLITLIHAMTDELLRLCNHPIDDDRKTLSMRRDFPKLAALGRSPLLIPLQESLTVNLPPTSSTENSVHVPFPTSAPTFEEFSDEIEVMRSLARPRKITIRGSNGQTYMFLGKPKDDLRKDARLMDFNAIINKLLKANSESRKRQLHIRTYGVVTLNEECGFIQWVPNTIPIRPVLLKYYEARRIRCWSTELSDIFRKIKDAQDKDAAELFVTKVLPVFPPVFHEWFVETFPEPTAWLASRLSYGRTAAVMSMVGFILGLGDRHCENILLDTNTGDVVHVDFNCLFEKGKTLETPERVPFRLTQNMTDGLGVTGVEGVFRIACEITMQLLKNNKDSLMSVLDAFIHDPLVEWEDEKRKMDRERRNVVKSSTDLRHLAKNALRPIERKLRGVYSPWNVKSRMPGGTGDEREISTGNLVQMLIQEAVDDANLAKMYPGWAAWH</sequence>
<dbReference type="Pfam" id="PF02259">
    <property type="entry name" value="FAT"/>
    <property type="match status" value="1"/>
</dbReference>
<accession>A0A0D0AAW7</accession>
<dbReference type="PROSITE" id="PS00916">
    <property type="entry name" value="PI3_4_KINASE_2"/>
    <property type="match status" value="1"/>
</dbReference>
<evidence type="ECO:0000256" key="6">
    <source>
        <dbReference type="ARBA" id="ARBA00022741"/>
    </source>
</evidence>
<evidence type="ECO:0000256" key="8">
    <source>
        <dbReference type="ARBA" id="ARBA00022777"/>
    </source>
</evidence>
<feature type="domain" description="PI3K/PI4K catalytic" evidence="14">
    <location>
        <begin position="2033"/>
        <end position="2343"/>
    </location>
</feature>
<comment type="catalytic activity">
    <reaction evidence="12">
        <text>L-threonyl-[protein] + ATP = O-phospho-L-threonyl-[protein] + ADP + H(+)</text>
        <dbReference type="Rhea" id="RHEA:46608"/>
        <dbReference type="Rhea" id="RHEA-COMP:11060"/>
        <dbReference type="Rhea" id="RHEA-COMP:11605"/>
        <dbReference type="ChEBI" id="CHEBI:15378"/>
        <dbReference type="ChEBI" id="CHEBI:30013"/>
        <dbReference type="ChEBI" id="CHEBI:30616"/>
        <dbReference type="ChEBI" id="CHEBI:61977"/>
        <dbReference type="ChEBI" id="CHEBI:456216"/>
        <dbReference type="EC" id="2.7.11.1"/>
    </reaction>
</comment>
<reference evidence="17 18" key="1">
    <citation type="submission" date="2014-04" db="EMBL/GenBank/DDBJ databases">
        <authorList>
            <consortium name="DOE Joint Genome Institute"/>
            <person name="Kuo A."/>
            <person name="Kohler A."/>
            <person name="Costa M.D."/>
            <person name="Nagy L.G."/>
            <person name="Floudas D."/>
            <person name="Copeland A."/>
            <person name="Barry K.W."/>
            <person name="Cichocki N."/>
            <person name="Veneault-Fourrey C."/>
            <person name="LaButti K."/>
            <person name="Lindquist E.A."/>
            <person name="Lipzen A."/>
            <person name="Lundell T."/>
            <person name="Morin E."/>
            <person name="Murat C."/>
            <person name="Sun H."/>
            <person name="Tunlid A."/>
            <person name="Henrissat B."/>
            <person name="Grigoriev I.V."/>
            <person name="Hibbett D.S."/>
            <person name="Martin F."/>
            <person name="Nordberg H.P."/>
            <person name="Cantor M.N."/>
            <person name="Hua S.X."/>
        </authorList>
    </citation>
    <scope>NUCLEOTIDE SEQUENCE [LARGE SCALE GENOMIC DNA]</scope>
    <source>
        <strain evidence="17 18">441</strain>
    </source>
</reference>
<dbReference type="PANTHER" id="PTHR11139">
    <property type="entry name" value="ATAXIA TELANGIECTASIA MUTATED ATM -RELATED"/>
    <property type="match status" value="1"/>
</dbReference>
<dbReference type="InterPro" id="IPR016024">
    <property type="entry name" value="ARM-type_fold"/>
</dbReference>
<evidence type="ECO:0000256" key="4">
    <source>
        <dbReference type="ARBA" id="ARBA00022527"/>
    </source>
</evidence>